<evidence type="ECO:0000313" key="2">
    <source>
        <dbReference type="Proteomes" id="UP000326509"/>
    </source>
</evidence>
<organism evidence="1 2">
    <name type="scientific">Patiriisocius marinus</name>
    <dbReference type="NCBI Taxonomy" id="1397112"/>
    <lineage>
        <taxon>Bacteria</taxon>
        <taxon>Pseudomonadati</taxon>
        <taxon>Bacteroidota</taxon>
        <taxon>Flavobacteriia</taxon>
        <taxon>Flavobacteriales</taxon>
        <taxon>Flavobacteriaceae</taxon>
        <taxon>Patiriisocius</taxon>
    </lineage>
</organism>
<gene>
    <name evidence="1" type="ORF">ULMA_14250</name>
</gene>
<dbReference type="EMBL" id="BKCG01000003">
    <property type="protein sequence ID" value="GER59317.1"/>
    <property type="molecule type" value="Genomic_DNA"/>
</dbReference>
<sequence>MKHKAKDWTKEELQLYILLMCANADKNETKEELEMISSKVSKETFDKMLELFRSDTEIKRFKKIDRNIQQQNYSALELSAFKKEIYEVFLSDNNFSMLEKRLDWTLDNILY</sequence>
<comment type="caution">
    <text evidence="1">The sequence shown here is derived from an EMBL/GenBank/DDBJ whole genome shotgun (WGS) entry which is preliminary data.</text>
</comment>
<keyword evidence="2" id="KW-1185">Reference proteome</keyword>
<proteinExistence type="predicted"/>
<reference evidence="1 2" key="1">
    <citation type="submission" date="2019-08" db="EMBL/GenBank/DDBJ databases">
        <title>Draft genome sequence of Ulvibacter marinus type strain NBRC 109484.</title>
        <authorList>
            <person name="Kawano K."/>
            <person name="Ushijima N."/>
            <person name="Kihara M."/>
            <person name="Itoh H."/>
        </authorList>
    </citation>
    <scope>NUCLEOTIDE SEQUENCE [LARGE SCALE GENOMIC DNA]</scope>
    <source>
        <strain evidence="1 2">NBRC 109484</strain>
    </source>
</reference>
<dbReference type="OrthoDB" id="9770030at2"/>
<dbReference type="Proteomes" id="UP000326509">
    <property type="component" value="Unassembled WGS sequence"/>
</dbReference>
<dbReference type="RefSeq" id="WP_151673509.1">
    <property type="nucleotide sequence ID" value="NZ_BKCG01000003.1"/>
</dbReference>
<accession>A0A5J4J4C0</accession>
<protein>
    <submittedName>
        <fullName evidence="1">Uncharacterized protein</fullName>
    </submittedName>
</protein>
<dbReference type="AlphaFoldDB" id="A0A5J4J4C0"/>
<name>A0A5J4J4C0_9FLAO</name>
<evidence type="ECO:0000313" key="1">
    <source>
        <dbReference type="EMBL" id="GER59317.1"/>
    </source>
</evidence>